<reference evidence="1" key="2">
    <citation type="journal article" date="2020" name="Nat. Commun.">
        <title>Large-scale genome sequencing of mycorrhizal fungi provides insights into the early evolution of symbiotic traits.</title>
        <authorList>
            <person name="Miyauchi S."/>
            <person name="Kiss E."/>
            <person name="Kuo A."/>
            <person name="Drula E."/>
            <person name="Kohler A."/>
            <person name="Sanchez-Garcia M."/>
            <person name="Morin E."/>
            <person name="Andreopoulos B."/>
            <person name="Barry K.W."/>
            <person name="Bonito G."/>
            <person name="Buee M."/>
            <person name="Carver A."/>
            <person name="Chen C."/>
            <person name="Cichocki N."/>
            <person name="Clum A."/>
            <person name="Culley D."/>
            <person name="Crous P.W."/>
            <person name="Fauchery L."/>
            <person name="Girlanda M."/>
            <person name="Hayes R.D."/>
            <person name="Keri Z."/>
            <person name="LaButti K."/>
            <person name="Lipzen A."/>
            <person name="Lombard V."/>
            <person name="Magnuson J."/>
            <person name="Maillard F."/>
            <person name="Murat C."/>
            <person name="Nolan M."/>
            <person name="Ohm R.A."/>
            <person name="Pangilinan J."/>
            <person name="Pereira M.F."/>
            <person name="Perotto S."/>
            <person name="Peter M."/>
            <person name="Pfister S."/>
            <person name="Riley R."/>
            <person name="Sitrit Y."/>
            <person name="Stielow J.B."/>
            <person name="Szollosi G."/>
            <person name="Zifcakova L."/>
            <person name="Stursova M."/>
            <person name="Spatafora J.W."/>
            <person name="Tedersoo L."/>
            <person name="Vaario L.M."/>
            <person name="Yamada A."/>
            <person name="Yan M."/>
            <person name="Wang P."/>
            <person name="Xu J."/>
            <person name="Bruns T."/>
            <person name="Baldrian P."/>
            <person name="Vilgalys R."/>
            <person name="Dunand C."/>
            <person name="Henrissat B."/>
            <person name="Grigoriev I.V."/>
            <person name="Hibbett D."/>
            <person name="Nagy L.G."/>
            <person name="Martin F.M."/>
        </authorList>
    </citation>
    <scope>NUCLEOTIDE SEQUENCE</scope>
    <source>
        <strain evidence="1">BED1</strain>
    </source>
</reference>
<dbReference type="EMBL" id="WHUW01000003">
    <property type="protein sequence ID" value="KAF8449505.1"/>
    <property type="molecule type" value="Genomic_DNA"/>
</dbReference>
<accession>A0AAD4GLP0</accession>
<name>A0AAD4GLP0_BOLED</name>
<dbReference type="InterPro" id="IPR023811">
    <property type="entry name" value="CHP04076"/>
</dbReference>
<dbReference type="AlphaFoldDB" id="A0AAD4GLP0"/>
<evidence type="ECO:0000313" key="2">
    <source>
        <dbReference type="Proteomes" id="UP001194468"/>
    </source>
</evidence>
<sequence length="131" mass="14603">MSQILSDHSDDSFQLYDLRVEVVCSPNERILCGAKPGDYFTLQGETLHLPPGQGFSIYSLGAVLPLLAAKQRVTHPHDWMTTDAEIACPDPHCKSRLKIVRTGLRTFRHAEVTVVPLPPPNDTEEIRVAKE</sequence>
<proteinExistence type="predicted"/>
<evidence type="ECO:0008006" key="3">
    <source>
        <dbReference type="Google" id="ProtNLM"/>
    </source>
</evidence>
<organism evidence="1 2">
    <name type="scientific">Boletus edulis BED1</name>
    <dbReference type="NCBI Taxonomy" id="1328754"/>
    <lineage>
        <taxon>Eukaryota</taxon>
        <taxon>Fungi</taxon>
        <taxon>Dikarya</taxon>
        <taxon>Basidiomycota</taxon>
        <taxon>Agaricomycotina</taxon>
        <taxon>Agaricomycetes</taxon>
        <taxon>Agaricomycetidae</taxon>
        <taxon>Boletales</taxon>
        <taxon>Boletineae</taxon>
        <taxon>Boletaceae</taxon>
        <taxon>Boletoideae</taxon>
        <taxon>Boletus</taxon>
    </lineage>
</organism>
<reference evidence="1" key="1">
    <citation type="submission" date="2019-10" db="EMBL/GenBank/DDBJ databases">
        <authorList>
            <consortium name="DOE Joint Genome Institute"/>
            <person name="Kuo A."/>
            <person name="Miyauchi S."/>
            <person name="Kiss E."/>
            <person name="Drula E."/>
            <person name="Kohler A."/>
            <person name="Sanchez-Garcia M."/>
            <person name="Andreopoulos B."/>
            <person name="Barry K.W."/>
            <person name="Bonito G."/>
            <person name="Buee M."/>
            <person name="Carver A."/>
            <person name="Chen C."/>
            <person name="Cichocki N."/>
            <person name="Clum A."/>
            <person name="Culley D."/>
            <person name="Crous P.W."/>
            <person name="Fauchery L."/>
            <person name="Girlanda M."/>
            <person name="Hayes R."/>
            <person name="Keri Z."/>
            <person name="LaButti K."/>
            <person name="Lipzen A."/>
            <person name="Lombard V."/>
            <person name="Magnuson J."/>
            <person name="Maillard F."/>
            <person name="Morin E."/>
            <person name="Murat C."/>
            <person name="Nolan M."/>
            <person name="Ohm R."/>
            <person name="Pangilinan J."/>
            <person name="Pereira M."/>
            <person name="Perotto S."/>
            <person name="Peter M."/>
            <person name="Riley R."/>
            <person name="Sitrit Y."/>
            <person name="Stielow B."/>
            <person name="Szollosi G."/>
            <person name="Zifcakova L."/>
            <person name="Stursova M."/>
            <person name="Spatafora J.W."/>
            <person name="Tedersoo L."/>
            <person name="Vaario L.-M."/>
            <person name="Yamada A."/>
            <person name="Yan M."/>
            <person name="Wang P."/>
            <person name="Xu J."/>
            <person name="Bruns T."/>
            <person name="Baldrian P."/>
            <person name="Vilgalys R."/>
            <person name="Henrissat B."/>
            <person name="Grigoriev I.V."/>
            <person name="Hibbett D."/>
            <person name="Nagy L.G."/>
            <person name="Martin F.M."/>
        </authorList>
    </citation>
    <scope>NUCLEOTIDE SEQUENCE</scope>
    <source>
        <strain evidence="1">BED1</strain>
    </source>
</reference>
<comment type="caution">
    <text evidence="1">The sequence shown here is derived from an EMBL/GenBank/DDBJ whole genome shotgun (WGS) entry which is preliminary data.</text>
</comment>
<dbReference type="Proteomes" id="UP001194468">
    <property type="component" value="Unassembled WGS sequence"/>
</dbReference>
<keyword evidence="2" id="KW-1185">Reference proteome</keyword>
<evidence type="ECO:0000313" key="1">
    <source>
        <dbReference type="EMBL" id="KAF8449505.1"/>
    </source>
</evidence>
<dbReference type="NCBIfam" id="TIGR04076">
    <property type="entry name" value="TIGR04076 family protein"/>
    <property type="match status" value="1"/>
</dbReference>
<protein>
    <recommendedName>
        <fullName evidence="3">TIGR04076 family protein</fullName>
    </recommendedName>
</protein>
<gene>
    <name evidence="1" type="ORF">L210DRAFT_3387650</name>
</gene>